<reference evidence="3" key="1">
    <citation type="submission" date="2023-07" db="EMBL/GenBank/DDBJ databases">
        <title>A chromosome-level genome assembly of Lolium multiflorum.</title>
        <authorList>
            <person name="Chen Y."/>
            <person name="Copetti D."/>
            <person name="Kolliker R."/>
            <person name="Studer B."/>
        </authorList>
    </citation>
    <scope>NUCLEOTIDE SEQUENCE</scope>
    <source>
        <strain evidence="3">02402/16</strain>
        <tissue evidence="3">Leaf</tissue>
    </source>
</reference>
<feature type="compositionally biased region" description="Basic residues" evidence="1">
    <location>
        <begin position="118"/>
        <end position="134"/>
    </location>
</feature>
<dbReference type="Proteomes" id="UP001231189">
    <property type="component" value="Unassembled WGS sequence"/>
</dbReference>
<protein>
    <recommendedName>
        <fullName evidence="2">Reverse transcriptase Ty1/copia-type domain-containing protein</fullName>
    </recommendedName>
</protein>
<evidence type="ECO:0000313" key="4">
    <source>
        <dbReference type="Proteomes" id="UP001231189"/>
    </source>
</evidence>
<organism evidence="3 4">
    <name type="scientific">Lolium multiflorum</name>
    <name type="common">Italian ryegrass</name>
    <name type="synonym">Lolium perenne subsp. multiflorum</name>
    <dbReference type="NCBI Taxonomy" id="4521"/>
    <lineage>
        <taxon>Eukaryota</taxon>
        <taxon>Viridiplantae</taxon>
        <taxon>Streptophyta</taxon>
        <taxon>Embryophyta</taxon>
        <taxon>Tracheophyta</taxon>
        <taxon>Spermatophyta</taxon>
        <taxon>Magnoliopsida</taxon>
        <taxon>Liliopsida</taxon>
        <taxon>Poales</taxon>
        <taxon>Poaceae</taxon>
        <taxon>BOP clade</taxon>
        <taxon>Pooideae</taxon>
        <taxon>Poodae</taxon>
        <taxon>Poeae</taxon>
        <taxon>Poeae Chloroplast Group 2 (Poeae type)</taxon>
        <taxon>Loliodinae</taxon>
        <taxon>Loliinae</taxon>
        <taxon>Lolium</taxon>
    </lineage>
</organism>
<gene>
    <name evidence="3" type="ORF">QYE76_000611</name>
</gene>
<feature type="region of interest" description="Disordered" evidence="1">
    <location>
        <begin position="686"/>
        <end position="713"/>
    </location>
</feature>
<feature type="compositionally biased region" description="Pro residues" evidence="1">
    <location>
        <begin position="61"/>
        <end position="70"/>
    </location>
</feature>
<feature type="region of interest" description="Disordered" evidence="1">
    <location>
        <begin position="211"/>
        <end position="234"/>
    </location>
</feature>
<keyword evidence="4" id="KW-1185">Reference proteome</keyword>
<evidence type="ECO:0000313" key="3">
    <source>
        <dbReference type="EMBL" id="KAK1626296.1"/>
    </source>
</evidence>
<evidence type="ECO:0000256" key="1">
    <source>
        <dbReference type="SAM" id="MobiDB-lite"/>
    </source>
</evidence>
<dbReference type="EMBL" id="JAUUTY010000005">
    <property type="protein sequence ID" value="KAK1626296.1"/>
    <property type="molecule type" value="Genomic_DNA"/>
</dbReference>
<feature type="compositionally biased region" description="Basic and acidic residues" evidence="1">
    <location>
        <begin position="1"/>
        <end position="11"/>
    </location>
</feature>
<comment type="caution">
    <text evidence="3">The sequence shown here is derived from an EMBL/GenBank/DDBJ whole genome shotgun (WGS) entry which is preliminary data.</text>
</comment>
<feature type="region of interest" description="Disordered" evidence="1">
    <location>
        <begin position="1"/>
        <end position="145"/>
    </location>
</feature>
<name>A0AAD8VYW8_LOLMU</name>
<dbReference type="Pfam" id="PF07727">
    <property type="entry name" value="RVT_2"/>
    <property type="match status" value="1"/>
</dbReference>
<proteinExistence type="predicted"/>
<feature type="domain" description="Reverse transcriptase Ty1/copia-type" evidence="2">
    <location>
        <begin position="280"/>
        <end position="326"/>
    </location>
</feature>
<evidence type="ECO:0000259" key="2">
    <source>
        <dbReference type="Pfam" id="PF07727"/>
    </source>
</evidence>
<accession>A0AAD8VYW8</accession>
<feature type="compositionally biased region" description="Basic and acidic residues" evidence="1">
    <location>
        <begin position="701"/>
        <end position="713"/>
    </location>
</feature>
<dbReference type="AlphaFoldDB" id="A0AAD8VYW8"/>
<sequence>MPPKRPWERSQSRQPGIPTARAQAQPPPEAARRCPGRPPREIEGTASNGSGQAHLGAETPPRTPAAPPAPMQQGRSSHRSLPGRRPESKRRRADDTVLVGSAFCLRPNRRTPTTFGSRARRRRGKGRRQRRRGRRPVERVGVGGGEPPVSPGFLIVKSEVSDMHVGTIMESNDATFFEDIFPMKDMPNSSNQGMPSTSIQEFATIPESTIPIEHLENPEEDNNEAPKRSKRQRTAKSFGNDFIVYLVDDTPTSISEAYASPDADYWKEAVRSEMDSILANGTWEITDRPYGCKPVGCKWVFKKKLRPDGTIEKYKARLVAKGYTQKEAPLSVPIKEVTPLQRYTTRHSTICAYRLLHPVYRRAPLDGTAGLRNPVSCDPVRERRDKVFRERSTVTAGFNIDTEADDYFPNDDFFPDISNLFGDMALNSDNGNAGSSSAPGNKELISMARSRSSTSSVASNIMDRGKQIETGLVDFVPHPPSRLDAYAYLEEPMKMTFGKFDFRVEKEGVYRLEVPISSGFSSGGSDLSNSVSSVESSDKEISSPRFIDSRASEKLARIFSDMSFESSADSYISDDSSDTDSFDFINKSTSIGKVFTKLYGGVTEPSKVKTPKYHQVFAIGDASRDQEETSEAFDDLGNPYVDPSDLRRGHLQEIQGRLCTTWQWQELKPWERRLYQHRQKELQGKIVHDLRQQQQQQMSKEQVEQETRQHKQG</sequence>
<feature type="compositionally biased region" description="Basic residues" evidence="1">
    <location>
        <begin position="76"/>
        <end position="91"/>
    </location>
</feature>
<dbReference type="InterPro" id="IPR013103">
    <property type="entry name" value="RVT_2"/>
</dbReference>